<feature type="compositionally biased region" description="Basic and acidic residues" evidence="1">
    <location>
        <begin position="1"/>
        <end position="43"/>
    </location>
</feature>
<proteinExistence type="predicted"/>
<feature type="region of interest" description="Disordered" evidence="1">
    <location>
        <begin position="1"/>
        <end position="51"/>
    </location>
</feature>
<organism evidence="2 3">
    <name type="scientific">Anabarilius grahami</name>
    <name type="common">Kanglang fish</name>
    <name type="synonym">Barilius grahami</name>
    <dbReference type="NCBI Taxonomy" id="495550"/>
    <lineage>
        <taxon>Eukaryota</taxon>
        <taxon>Metazoa</taxon>
        <taxon>Chordata</taxon>
        <taxon>Craniata</taxon>
        <taxon>Vertebrata</taxon>
        <taxon>Euteleostomi</taxon>
        <taxon>Actinopterygii</taxon>
        <taxon>Neopterygii</taxon>
        <taxon>Teleostei</taxon>
        <taxon>Ostariophysi</taxon>
        <taxon>Cypriniformes</taxon>
        <taxon>Xenocyprididae</taxon>
        <taxon>Xenocypridinae</taxon>
        <taxon>Xenocypridinae incertae sedis</taxon>
        <taxon>Anabarilius</taxon>
    </lineage>
</organism>
<evidence type="ECO:0000256" key="1">
    <source>
        <dbReference type="SAM" id="MobiDB-lite"/>
    </source>
</evidence>
<protein>
    <submittedName>
        <fullName evidence="2">Uncharacterized protein</fullName>
    </submittedName>
</protein>
<sequence>MHCDAAGMYEKEIEREPPRRDGRREGKGAERSVDMDRVDREDPVEGGVIAGDVAGVMRSTASASLPTLSAMRPRGSSNISKRLKRVFTCRIL</sequence>
<evidence type="ECO:0000313" key="2">
    <source>
        <dbReference type="EMBL" id="ROL23528.1"/>
    </source>
</evidence>
<name>A0A3N0Y235_ANAGA</name>
<keyword evidence="3" id="KW-1185">Reference proteome</keyword>
<accession>A0A3N0Y235</accession>
<dbReference type="Proteomes" id="UP000281406">
    <property type="component" value="Unassembled WGS sequence"/>
</dbReference>
<gene>
    <name evidence="2" type="ORF">DPX16_18796</name>
</gene>
<dbReference type="AlphaFoldDB" id="A0A3N0Y235"/>
<comment type="caution">
    <text evidence="2">The sequence shown here is derived from an EMBL/GenBank/DDBJ whole genome shotgun (WGS) entry which is preliminary data.</text>
</comment>
<dbReference type="EMBL" id="RJVU01053773">
    <property type="protein sequence ID" value="ROL23528.1"/>
    <property type="molecule type" value="Genomic_DNA"/>
</dbReference>
<reference evidence="2 3" key="1">
    <citation type="submission" date="2018-10" db="EMBL/GenBank/DDBJ databases">
        <title>Genome assembly for a Yunnan-Guizhou Plateau 3E fish, Anabarilius grahami (Regan), and its evolutionary and genetic applications.</title>
        <authorList>
            <person name="Jiang W."/>
        </authorList>
    </citation>
    <scope>NUCLEOTIDE SEQUENCE [LARGE SCALE GENOMIC DNA]</scope>
    <source>
        <strain evidence="2">AG-KIZ</strain>
        <tissue evidence="2">Muscle</tissue>
    </source>
</reference>
<evidence type="ECO:0000313" key="3">
    <source>
        <dbReference type="Proteomes" id="UP000281406"/>
    </source>
</evidence>